<organism evidence="3 4">
    <name type="scientific">Streptomyces cyanogenus</name>
    <dbReference type="NCBI Taxonomy" id="80860"/>
    <lineage>
        <taxon>Bacteria</taxon>
        <taxon>Bacillati</taxon>
        <taxon>Actinomycetota</taxon>
        <taxon>Actinomycetes</taxon>
        <taxon>Kitasatosporales</taxon>
        <taxon>Streptomycetaceae</taxon>
        <taxon>Streptomyces</taxon>
    </lineage>
</organism>
<feature type="region of interest" description="Disordered" evidence="2">
    <location>
        <begin position="461"/>
        <end position="511"/>
    </location>
</feature>
<accession>A0ABX7TLI4</accession>
<keyword evidence="4" id="KW-1185">Reference proteome</keyword>
<protein>
    <recommendedName>
        <fullName evidence="5">Chromosome segregation ATPase</fullName>
    </recommendedName>
</protein>
<feature type="region of interest" description="Disordered" evidence="2">
    <location>
        <begin position="978"/>
        <end position="997"/>
    </location>
</feature>
<feature type="region of interest" description="Disordered" evidence="2">
    <location>
        <begin position="35"/>
        <end position="54"/>
    </location>
</feature>
<name>A0ABX7TLI4_STRCY</name>
<feature type="compositionally biased region" description="Basic and acidic residues" evidence="2">
    <location>
        <begin position="493"/>
        <end position="508"/>
    </location>
</feature>
<feature type="region of interest" description="Disordered" evidence="2">
    <location>
        <begin position="557"/>
        <end position="598"/>
    </location>
</feature>
<feature type="compositionally biased region" description="Low complexity" evidence="2">
    <location>
        <begin position="574"/>
        <end position="587"/>
    </location>
</feature>
<proteinExistence type="predicted"/>
<feature type="coiled-coil region" evidence="1">
    <location>
        <begin position="1277"/>
        <end position="1304"/>
    </location>
</feature>
<feature type="region of interest" description="Disordered" evidence="2">
    <location>
        <begin position="612"/>
        <end position="647"/>
    </location>
</feature>
<evidence type="ECO:0000313" key="3">
    <source>
        <dbReference type="EMBL" id="QTD97251.1"/>
    </source>
</evidence>
<evidence type="ECO:0000313" key="4">
    <source>
        <dbReference type="Proteomes" id="UP000663908"/>
    </source>
</evidence>
<gene>
    <name evidence="3" type="ORF">S1361_07795</name>
</gene>
<sequence>MYELSRVRLYSIGPAGARYADTVLDLRGVGEPVPDPAPTQAEFFEEEPSGPPRRPAPAGVLFLENGGGKSVLLKLIFSVMLPGHRNTLGGASSGVLRKFLLADDCGHVALEWQHVQTGECVVVGKVSEWRGRQVSNDPRKFAEAWYSFRPGPGLSLDNLPVAESTAVRPPAEGTSGAHGRRRTMKGFRDALMEAGKAYPHLEVHWEEIHERWTEHLGDLGLDPELFRYQREMNADEGEAAGLFAVKKDSDFTDLLLRAVTDTRDTDGLADLVSGFGNKLGRRAELIAERDFTAGSVDLLGRIVEAAEARARARDVHAGAERRTRTLARRLSARAVQERIRAADLAQQVTAAAYAVTHSEGARERSALIAAELAYRHASLALAAAEKSAAAQKRELADARTLHSAWQAAEVVLRHRAAADRVARVSAAIQEAERDAAPALAARAKAAVDLVRALHAAAESAEALANEEEERSAALQEVSDSAYRDSTAAATEAQRARSEAGHLRQRLTEVEQETAEAVRAGWLDDSAPDADPARAALAASDAEKTAVAAWDAAREAARKATEHAREAASAESRAELTAARAADAATAAERAHEAERRLAESLAAEERLAELLSLPGAPGTARVPAPRTEAADGTRAPAGGSAQGGALTPEELDRFADELRELLDDAVSTAERHLFDLRTAAADDARILGALGDGGLLPPGPDVLATVEFLGEHGIPALPGWRYLAQAVDPADHARVLAARPELVDGVIITDPDTHARAREALGDAALLPRSAVAVGTAAALLAPPPAAGTAADVFLVPPNPAMHDEHAADEERRALRARATERDEEIRALAARLGKDRELAARLASWRTGCPAGRLTELARAAEEARAFAEETEAELAEARTVRVEADETAAEAAGIRDERQEAAQKARRAADALAGLAFRLRERAGWQVKLRELADEAAESEARAQACLERARAADEDRRAAQRAADDARRTARALRAERSEIAGAPDDVPVADDDAPKASLPALREAYRAASQVYEKVGVGADLRAEQARAESDESAARAELDRLSNKVRTRAEQLLQSPDGSDGPSRQAAAARAEELVQLLETRMSTASEQLGRLRGEAERLAPEDGAAHTELPEELLPRDAEHAQALLRTATAELAARTEALAEAREAHAELLDAHRAAEDAAGGFDEIAAMLRDLLREHTAEEEQEEPEPYPGTLEEARHSAAEARRSLRGCAADLSAAEAAVREASDVLVRHANSTRYEQVRTPARQQIRELPASALPEHAQKWADAFAPRLRVLTDELAQLERNRDSIVDRLRGLVESALATLRSAQRLSRLPEGLGEWSGQEFLRIRFEEPDQATLTERLGEVIDEATRAAVKKNSDLRRDGMSLLLRGVAAALQPKGVAVEILKPDAVLRAERVPVGQMGDVFSGGQLLTAAIALYCTMAALRSNDRGRDKHRHAGTLFLDNPIGRANATYLLELQRAVSDALGVQLLYTTGLFDTTALAEFPLVIRLRNDADLRAGLKYIRVEEHLRPGLPQQPQAGETVHSEITATRMYKKPAPSAP</sequence>
<dbReference type="RefSeq" id="WP_208031119.1">
    <property type="nucleotide sequence ID" value="NZ_CP071839.1"/>
</dbReference>
<evidence type="ECO:0000256" key="1">
    <source>
        <dbReference type="SAM" id="Coils"/>
    </source>
</evidence>
<dbReference type="Proteomes" id="UP000663908">
    <property type="component" value="Chromosome"/>
</dbReference>
<feature type="region of interest" description="Disordered" evidence="2">
    <location>
        <begin position="1056"/>
        <end position="1075"/>
    </location>
</feature>
<feature type="compositionally biased region" description="Basic and acidic residues" evidence="2">
    <location>
        <begin position="588"/>
        <end position="598"/>
    </location>
</feature>
<reference evidence="3 4" key="1">
    <citation type="submission" date="2021-03" db="EMBL/GenBank/DDBJ databases">
        <title>Complete genome sequence of Streptomyces cyanogenus S136, producer of anticancer angucycline landomycin A.</title>
        <authorList>
            <person name="Hrab P."/>
            <person name="Ruckert C."/>
            <person name="Busche T."/>
            <person name="Ostash I."/>
            <person name="Kalinowski J."/>
            <person name="Fedorenko V."/>
            <person name="Yushchuk O."/>
            <person name="Ostash B."/>
        </authorList>
    </citation>
    <scope>NUCLEOTIDE SEQUENCE [LARGE SCALE GENOMIC DNA]</scope>
    <source>
        <strain evidence="3 4">S136</strain>
    </source>
</reference>
<evidence type="ECO:0008006" key="5">
    <source>
        <dbReference type="Google" id="ProtNLM"/>
    </source>
</evidence>
<feature type="compositionally biased region" description="Basic and acidic residues" evidence="2">
    <location>
        <begin position="557"/>
        <end position="573"/>
    </location>
</feature>
<evidence type="ECO:0000256" key="2">
    <source>
        <dbReference type="SAM" id="MobiDB-lite"/>
    </source>
</evidence>
<feature type="coiled-coil region" evidence="1">
    <location>
        <begin position="1131"/>
        <end position="1165"/>
    </location>
</feature>
<keyword evidence="1" id="KW-0175">Coiled coil</keyword>
<dbReference type="EMBL" id="CP071839">
    <property type="protein sequence ID" value="QTD97251.1"/>
    <property type="molecule type" value="Genomic_DNA"/>
</dbReference>